<name>A0A2H3TSA2_FUSOX</name>
<evidence type="ECO:0000256" key="1">
    <source>
        <dbReference type="SAM" id="MobiDB-lite"/>
    </source>
</evidence>
<dbReference type="Proteomes" id="UP000219369">
    <property type="component" value="Unassembled WGS sequence"/>
</dbReference>
<proteinExistence type="predicted"/>
<evidence type="ECO:0000313" key="3">
    <source>
        <dbReference type="Proteomes" id="UP000219369"/>
    </source>
</evidence>
<gene>
    <name evidence="2" type="ORF">FRV6_15605</name>
</gene>
<dbReference type="AlphaFoldDB" id="A0A2H3TSA2"/>
<feature type="region of interest" description="Disordered" evidence="1">
    <location>
        <begin position="1"/>
        <end position="24"/>
    </location>
</feature>
<dbReference type="VEuPathDB" id="FungiDB:HZS61_010698"/>
<protein>
    <submittedName>
        <fullName evidence="2">Uncharacterized protein</fullName>
    </submittedName>
</protein>
<evidence type="ECO:0000313" key="2">
    <source>
        <dbReference type="EMBL" id="SCO91477.1"/>
    </source>
</evidence>
<accession>A0A2H3TSA2</accession>
<dbReference type="OrthoDB" id="5101966at2759"/>
<organism evidence="2 3">
    <name type="scientific">Fusarium oxysporum</name>
    <name type="common">Fusarium vascular wilt</name>
    <dbReference type="NCBI Taxonomy" id="5507"/>
    <lineage>
        <taxon>Eukaryota</taxon>
        <taxon>Fungi</taxon>
        <taxon>Dikarya</taxon>
        <taxon>Ascomycota</taxon>
        <taxon>Pezizomycotina</taxon>
        <taxon>Sordariomycetes</taxon>
        <taxon>Hypocreomycetidae</taxon>
        <taxon>Hypocreales</taxon>
        <taxon>Nectriaceae</taxon>
        <taxon>Fusarium</taxon>
        <taxon>Fusarium oxysporum species complex</taxon>
    </lineage>
</organism>
<feature type="compositionally biased region" description="Pro residues" evidence="1">
    <location>
        <begin position="7"/>
        <end position="22"/>
    </location>
</feature>
<dbReference type="VEuPathDB" id="FungiDB:FOIG_10454"/>
<sequence length="159" mass="19132">MESFDPVQPPPPYTNEPSPPSPNEKFRHYYFFKKKDGSMPALLAFINKHKGDYKVELCDKETQLHIALPEGDYMSLTYANLHEIRRNLEAAMKKEKLFYYWEMDEKSDLAQKESITERYNGKYQRRLERDREFREMEAVKTKSTKALERQQFVRKFFSK</sequence>
<dbReference type="EMBL" id="FMJY01000010">
    <property type="protein sequence ID" value="SCO91477.1"/>
    <property type="molecule type" value="Genomic_DNA"/>
</dbReference>
<reference evidence="3" key="1">
    <citation type="submission" date="2016-09" db="EMBL/GenBank/DDBJ databases">
        <authorList>
            <person name="Guldener U."/>
        </authorList>
    </citation>
    <scope>NUCLEOTIDE SEQUENCE [LARGE SCALE GENOMIC DNA]</scope>
    <source>
        <strain evidence="3">V64-1</strain>
    </source>
</reference>